<dbReference type="Proteomes" id="UP001054945">
    <property type="component" value="Unassembled WGS sequence"/>
</dbReference>
<accession>A0AAV4SIN8</accession>
<evidence type="ECO:0000313" key="2">
    <source>
        <dbReference type="Proteomes" id="UP001054945"/>
    </source>
</evidence>
<organism evidence="1 2">
    <name type="scientific">Caerostris extrusa</name>
    <name type="common">Bark spider</name>
    <name type="synonym">Caerostris bankana</name>
    <dbReference type="NCBI Taxonomy" id="172846"/>
    <lineage>
        <taxon>Eukaryota</taxon>
        <taxon>Metazoa</taxon>
        <taxon>Ecdysozoa</taxon>
        <taxon>Arthropoda</taxon>
        <taxon>Chelicerata</taxon>
        <taxon>Arachnida</taxon>
        <taxon>Araneae</taxon>
        <taxon>Araneomorphae</taxon>
        <taxon>Entelegynae</taxon>
        <taxon>Araneoidea</taxon>
        <taxon>Araneidae</taxon>
        <taxon>Caerostris</taxon>
    </lineage>
</organism>
<comment type="caution">
    <text evidence="1">The sequence shown here is derived from an EMBL/GenBank/DDBJ whole genome shotgun (WGS) entry which is preliminary data.</text>
</comment>
<protein>
    <submittedName>
        <fullName evidence="1">Uncharacterized protein</fullName>
    </submittedName>
</protein>
<sequence length="77" mass="8241">MGGIYIVSSPLCRSSGVGRPCTTVSKRLLGKKGKNGARDNDRSKTGVGTEVWGCSLHPIPSRLVFLIDDVGRRIDVV</sequence>
<evidence type="ECO:0000313" key="1">
    <source>
        <dbReference type="EMBL" id="GIY33051.1"/>
    </source>
</evidence>
<name>A0AAV4SIN8_CAEEX</name>
<proteinExistence type="predicted"/>
<dbReference type="EMBL" id="BPLR01009586">
    <property type="protein sequence ID" value="GIY33051.1"/>
    <property type="molecule type" value="Genomic_DNA"/>
</dbReference>
<reference evidence="1 2" key="1">
    <citation type="submission" date="2021-06" db="EMBL/GenBank/DDBJ databases">
        <title>Caerostris extrusa draft genome.</title>
        <authorList>
            <person name="Kono N."/>
            <person name="Arakawa K."/>
        </authorList>
    </citation>
    <scope>NUCLEOTIDE SEQUENCE [LARGE SCALE GENOMIC DNA]</scope>
</reference>
<dbReference type="AlphaFoldDB" id="A0AAV4SIN8"/>
<keyword evidence="2" id="KW-1185">Reference proteome</keyword>
<gene>
    <name evidence="1" type="ORF">CEXT_61131</name>
</gene>